<proteinExistence type="predicted"/>
<protein>
    <submittedName>
        <fullName evidence="1">Sulfur reduction protein DsrJ</fullName>
    </submittedName>
</protein>
<dbReference type="InterPro" id="IPR036280">
    <property type="entry name" value="Multihaem_cyt_sf"/>
</dbReference>
<organism evidence="1 2">
    <name type="scientific">Thioalkalicoccus limnaeus</name>
    <dbReference type="NCBI Taxonomy" id="120681"/>
    <lineage>
        <taxon>Bacteria</taxon>
        <taxon>Pseudomonadati</taxon>
        <taxon>Pseudomonadota</taxon>
        <taxon>Gammaproteobacteria</taxon>
        <taxon>Chromatiales</taxon>
        <taxon>Chromatiaceae</taxon>
        <taxon>Thioalkalicoccus</taxon>
    </lineage>
</organism>
<dbReference type="Proteomes" id="UP001564408">
    <property type="component" value="Unassembled WGS sequence"/>
</dbReference>
<reference evidence="1 2" key="1">
    <citation type="submission" date="2024-05" db="EMBL/GenBank/DDBJ databases">
        <title>Genome Sequence and Characterization of the New Strain Purple Sulfur Bacterium of Genus Thioalkalicoccus.</title>
        <authorList>
            <person name="Bryantseva I.A."/>
            <person name="Kyndt J.A."/>
            <person name="Imhoff J.F."/>
        </authorList>
    </citation>
    <scope>NUCLEOTIDE SEQUENCE [LARGE SCALE GENOMIC DNA]</scope>
    <source>
        <strain evidence="1 2">Um2</strain>
    </source>
</reference>
<sequence length="154" mass="16642">MAHAVTSGRFIHVVLACLLVMPVAQVGAGSFVVPGSEAAHLGQCVEPTEQMRRNHMVFIRHQRDDTVHGGIRGTKHSLAGCVACHVAYDDRHRPIPIMADGQFCHACHAYTAVTLDCFQCHAAVPIDDPAALARYAAHGDHPVGVDGYREGEER</sequence>
<comment type="caution">
    <text evidence="1">The sequence shown here is derived from an EMBL/GenBank/DDBJ whole genome shotgun (WGS) entry which is preliminary data.</text>
</comment>
<evidence type="ECO:0000313" key="1">
    <source>
        <dbReference type="EMBL" id="MEY6431003.1"/>
    </source>
</evidence>
<keyword evidence="2" id="KW-1185">Reference proteome</keyword>
<dbReference type="SUPFAM" id="SSF48695">
    <property type="entry name" value="Multiheme cytochromes"/>
    <property type="match status" value="1"/>
</dbReference>
<dbReference type="RefSeq" id="WP_369665379.1">
    <property type="nucleotide sequence ID" value="NZ_JBDKXB010000001.1"/>
</dbReference>
<evidence type="ECO:0000313" key="2">
    <source>
        <dbReference type="Proteomes" id="UP001564408"/>
    </source>
</evidence>
<dbReference type="EMBL" id="JBDKXB010000001">
    <property type="protein sequence ID" value="MEY6431003.1"/>
    <property type="molecule type" value="Genomic_DNA"/>
</dbReference>
<gene>
    <name evidence="1" type="ORF">ABC977_01115</name>
</gene>
<name>A0ABV4BBZ4_9GAMM</name>
<accession>A0ABV4BBZ4</accession>